<proteinExistence type="predicted"/>
<evidence type="ECO:0000313" key="2">
    <source>
        <dbReference type="WBParaSite" id="JU765_v2.g10684.t1"/>
    </source>
</evidence>
<dbReference type="Proteomes" id="UP000887576">
    <property type="component" value="Unplaced"/>
</dbReference>
<organism evidence="1 2">
    <name type="scientific">Panagrolaimus sp. JU765</name>
    <dbReference type="NCBI Taxonomy" id="591449"/>
    <lineage>
        <taxon>Eukaryota</taxon>
        <taxon>Metazoa</taxon>
        <taxon>Ecdysozoa</taxon>
        <taxon>Nematoda</taxon>
        <taxon>Chromadorea</taxon>
        <taxon>Rhabditida</taxon>
        <taxon>Tylenchina</taxon>
        <taxon>Panagrolaimomorpha</taxon>
        <taxon>Panagrolaimoidea</taxon>
        <taxon>Panagrolaimidae</taxon>
        <taxon>Panagrolaimus</taxon>
    </lineage>
</organism>
<dbReference type="WBParaSite" id="JU765_v2.g10684.t1">
    <property type="protein sequence ID" value="JU765_v2.g10684.t1"/>
    <property type="gene ID" value="JU765_v2.g10684"/>
</dbReference>
<sequence length="1205" mass="137415">MKKFLPKVHEYVYFTNEDVAVILKNVLQTTKTSKKPSIIAVPTIALVEVLYDKFQKFYNESDVKLVKQFSESLGLSLAVVLMTYHQAADHTILSECGSLHILHAYLIATSEHVVSLNKLLAESQIATIQVYVYMVSIPSSLEDFETLSEEFCHRYVVNLKKIPSCGIKAAESILQCSLSNGIEVIHGSLPFEQQLTRSNCPITDALLSTISASINLEKTCLIICADECEVKSIAKRIGKEFYDKLDHQNFPESRTAFVSGIKIISNVVIPLGNPFAKKYDGFALTLKKFNPLVVVGSRKSLLYSGYQADIVINLIFTKKSTITHAEHAFLYSLCNVNGEIITLTDDIDLTFEIYTTNPKIFNKVAVQLVNQKYAMTRKDVQSYFDKFLTPNLDANNAIEELIKNGSLTESSGQLEVNNCKYLSGFFATEKKRLLGEAFSCLDLKNYLYIFYLANLFFVDMRDILTLSKQNFQNRLLHPKIKKLSEKVGLHDPKSTSFYHTKIEACLILSSVCFFHYSNNTEPESENYLPEKDDNLFDFLRMNHSNLLKTSEICQEYHGSIFSTIFKQMASMCLLFDTSPLQNIIGLDFITVDALIASGVKTYSQFIHCVNLDRYIKPIASRMNVMPSSFSNILRKRAVSLELGTNGSNYSINNSRDLFSSSIMGDDVNVCSLCAIDEPELKLVFHKTTANEWIFLHLFDENVLKIVRISSKTEVYQIRLRCCDQCLFNNRLDEIFGKFSEETTIWISNSIVLSRQLAFLGVNHQFIYKSYCFTCLFYIIGNDGIKNFINIDEERFKHWLILTRCFTHNEPLTNDSINSMISIMEIIRTLYEHSLVKTVKSAINVLIHVYSYGIPYDGFQTLLKSYQEKKKEFPLDVQKLSNTNYIPTELHVELADNPSLLIRKNGTKKAKMVSTDFATNKQSSIFYCELSKIRKLNQAIELLNPNYFKFNSGTVYPDITFGGNGRIYMHSPNLQNFAKCLPFNDLKSPRSIITTADDYEIWSADYCEMELRMATLLSRDEVLLDALKNGDVFGMISQKLGLENEERANVKLFFYGLLYGMGVNSLEEYGFNKIDAKNLWKRFSEAFPKLDEYRNFLRQRVLNGEMITDYFGKPVNVEMSSAYSAINAVIQSSSAFVLLSAVSKISFDCPVKLLFLVHDEIIIQAPKCLHCDVPTICQNWMETKLDDITFPIKVSYGKSWDNLTKY</sequence>
<accession>A0AC34PWK3</accession>
<evidence type="ECO:0000313" key="1">
    <source>
        <dbReference type="Proteomes" id="UP000887576"/>
    </source>
</evidence>
<protein>
    <submittedName>
        <fullName evidence="2">DNA-directed DNA polymerase</fullName>
    </submittedName>
</protein>
<name>A0AC34PWK3_9BILA</name>
<reference evidence="2" key="1">
    <citation type="submission" date="2022-11" db="UniProtKB">
        <authorList>
            <consortium name="WormBaseParasite"/>
        </authorList>
    </citation>
    <scope>IDENTIFICATION</scope>
</reference>